<dbReference type="EMBL" id="ABSV01001483">
    <property type="protein sequence ID" value="EDZ70913.1"/>
    <property type="molecule type" value="Genomic_DNA"/>
</dbReference>
<feature type="transmembrane region" description="Helical" evidence="1">
    <location>
        <begin position="59"/>
        <end position="87"/>
    </location>
</feature>
<feature type="signal peptide" evidence="2">
    <location>
        <begin position="1"/>
        <end position="18"/>
    </location>
</feature>
<dbReference type="AlphaFoldDB" id="B5VMD4"/>
<dbReference type="Proteomes" id="UP000008988">
    <property type="component" value="Unassembled WGS sequence"/>
</dbReference>
<organism evidence="3 4">
    <name type="scientific">Saccharomyces cerevisiae (strain AWRI1631)</name>
    <name type="common">Baker's yeast</name>
    <dbReference type="NCBI Taxonomy" id="545124"/>
    <lineage>
        <taxon>Eukaryota</taxon>
        <taxon>Fungi</taxon>
        <taxon>Dikarya</taxon>
        <taxon>Ascomycota</taxon>
        <taxon>Saccharomycotina</taxon>
        <taxon>Saccharomycetes</taxon>
        <taxon>Saccharomycetales</taxon>
        <taxon>Saccharomycetaceae</taxon>
        <taxon>Saccharomyces</taxon>
    </lineage>
</organism>
<name>B5VMD4_YEAS6</name>
<proteinExistence type="predicted"/>
<keyword evidence="1" id="KW-0472">Membrane</keyword>
<gene>
    <name evidence="3" type="ORF">AWRI1631_112040</name>
</gene>
<keyword evidence="2" id="KW-0732">Signal</keyword>
<evidence type="ECO:0000313" key="4">
    <source>
        <dbReference type="Proteomes" id="UP000008988"/>
    </source>
</evidence>
<evidence type="ECO:0000256" key="1">
    <source>
        <dbReference type="SAM" id="Phobius"/>
    </source>
</evidence>
<sequence>MLFLLSLSLLLLLQLLSSIQFVEMTKFLLLEGRGNSDGKFKSLCGDEKDLVSFVIGETWALLVLVGVVVLLAFFLSMIIMGSVIVFAKISPLWSLRRNKTTNPLVALWCLQ</sequence>
<evidence type="ECO:0000313" key="3">
    <source>
        <dbReference type="EMBL" id="EDZ70913.1"/>
    </source>
</evidence>
<accession>B5VMD4</accession>
<feature type="chain" id="PRO_5002837483" evidence="2">
    <location>
        <begin position="19"/>
        <end position="111"/>
    </location>
</feature>
<keyword evidence="1" id="KW-0812">Transmembrane</keyword>
<reference evidence="3 4" key="1">
    <citation type="journal article" date="2008" name="FEMS Yeast Res.">
        <title>Comparative genome analysis of a Saccharomyces cerevisiae wine strain.</title>
        <authorList>
            <person name="Borneman A.R."/>
            <person name="Forgan A.H."/>
            <person name="Pretorius I.S."/>
            <person name="Chambers P.J."/>
        </authorList>
    </citation>
    <scope>NUCLEOTIDE SEQUENCE [LARGE SCALE GENOMIC DNA]</scope>
    <source>
        <strain evidence="3 4">AWRI1631</strain>
    </source>
</reference>
<keyword evidence="1" id="KW-1133">Transmembrane helix</keyword>
<evidence type="ECO:0000256" key="2">
    <source>
        <dbReference type="SAM" id="SignalP"/>
    </source>
</evidence>
<comment type="caution">
    <text evidence="3">The sequence shown here is derived from an EMBL/GenBank/DDBJ whole genome shotgun (WGS) entry which is preliminary data.</text>
</comment>
<protein>
    <submittedName>
        <fullName evidence="3">Uncharacterized protein</fullName>
    </submittedName>
</protein>